<dbReference type="Proteomes" id="UP001187192">
    <property type="component" value="Unassembled WGS sequence"/>
</dbReference>
<sequence>MGSDSLNSSYEGSDSWLWNVKGSYPVWCLQGVLENSRHVEIWNLEGPWGPLLLGFKASPLQLRLRRCSFEGDNHLVNNANASDDRPQEISD</sequence>
<proteinExistence type="predicted"/>
<reference evidence="1" key="1">
    <citation type="submission" date="2023-07" db="EMBL/GenBank/DDBJ databases">
        <title>draft genome sequence of fig (Ficus carica).</title>
        <authorList>
            <person name="Takahashi T."/>
            <person name="Nishimura K."/>
        </authorList>
    </citation>
    <scope>NUCLEOTIDE SEQUENCE</scope>
</reference>
<evidence type="ECO:0000313" key="1">
    <source>
        <dbReference type="EMBL" id="GMN28093.1"/>
    </source>
</evidence>
<gene>
    <name evidence="1" type="ORF">TIFTF001_001914</name>
</gene>
<protein>
    <submittedName>
        <fullName evidence="1">Uncharacterized protein</fullName>
    </submittedName>
</protein>
<name>A0AA87ZKC5_FICCA</name>
<organism evidence="1 2">
    <name type="scientific">Ficus carica</name>
    <name type="common">Common fig</name>
    <dbReference type="NCBI Taxonomy" id="3494"/>
    <lineage>
        <taxon>Eukaryota</taxon>
        <taxon>Viridiplantae</taxon>
        <taxon>Streptophyta</taxon>
        <taxon>Embryophyta</taxon>
        <taxon>Tracheophyta</taxon>
        <taxon>Spermatophyta</taxon>
        <taxon>Magnoliopsida</taxon>
        <taxon>eudicotyledons</taxon>
        <taxon>Gunneridae</taxon>
        <taxon>Pentapetalae</taxon>
        <taxon>rosids</taxon>
        <taxon>fabids</taxon>
        <taxon>Rosales</taxon>
        <taxon>Moraceae</taxon>
        <taxon>Ficeae</taxon>
        <taxon>Ficus</taxon>
    </lineage>
</organism>
<comment type="caution">
    <text evidence="1">The sequence shown here is derived from an EMBL/GenBank/DDBJ whole genome shotgun (WGS) entry which is preliminary data.</text>
</comment>
<dbReference type="EMBL" id="BTGU01000002">
    <property type="protein sequence ID" value="GMN28093.1"/>
    <property type="molecule type" value="Genomic_DNA"/>
</dbReference>
<evidence type="ECO:0000313" key="2">
    <source>
        <dbReference type="Proteomes" id="UP001187192"/>
    </source>
</evidence>
<dbReference type="AlphaFoldDB" id="A0AA87ZKC5"/>
<keyword evidence="2" id="KW-1185">Reference proteome</keyword>
<accession>A0AA87ZKC5</accession>